<dbReference type="EMBL" id="LOKL01000101">
    <property type="protein sequence ID" value="MBZ3923808.1"/>
    <property type="molecule type" value="Genomic_DNA"/>
</dbReference>
<organism evidence="1 2">
    <name type="scientific">Xanthomonas citri pv. sesbaniae</name>
    <dbReference type="NCBI Taxonomy" id="473425"/>
    <lineage>
        <taxon>Bacteria</taxon>
        <taxon>Pseudomonadati</taxon>
        <taxon>Pseudomonadota</taxon>
        <taxon>Gammaproteobacteria</taxon>
        <taxon>Lysobacterales</taxon>
        <taxon>Lysobacteraceae</taxon>
        <taxon>Xanthomonas</taxon>
    </lineage>
</organism>
<evidence type="ECO:0000313" key="2">
    <source>
        <dbReference type="Proteomes" id="UP000825388"/>
    </source>
</evidence>
<dbReference type="AlphaFoldDB" id="A0AAW4RLT8"/>
<name>A0AAW4RLT8_XANCI</name>
<gene>
    <name evidence="1" type="ORF">Xseb_07705</name>
</gene>
<protein>
    <submittedName>
        <fullName evidence="1">Uncharacterized protein</fullName>
    </submittedName>
</protein>
<accession>A0AAW4RLT8</accession>
<comment type="caution">
    <text evidence="1">The sequence shown here is derived from an EMBL/GenBank/DDBJ whole genome shotgun (WGS) entry which is preliminary data.</text>
</comment>
<dbReference type="Proteomes" id="UP000825388">
    <property type="component" value="Unassembled WGS sequence"/>
</dbReference>
<reference evidence="1" key="1">
    <citation type="submission" date="2015-12" db="EMBL/GenBank/DDBJ databases">
        <authorList>
            <person name="Bansal K."/>
            <person name="Midha S."/>
            <person name="Patil P.B."/>
        </authorList>
    </citation>
    <scope>NUCLEOTIDE SEQUENCE</scope>
    <source>
        <strain evidence="1">LMG867</strain>
    </source>
</reference>
<sequence>MVSAAGDVLAQGHCCRDGESSDYLGTVCSDDSLAGTELVVGVTPDSNNSARKLFSALGSRITFAGAGCGFGEALGFTAGPTVPQLESTAAQVSHNSIRDGLGRLPVFFMLGSNVGQHLGLFVFGGARGLLNL</sequence>
<evidence type="ECO:0000313" key="1">
    <source>
        <dbReference type="EMBL" id="MBZ3923808.1"/>
    </source>
</evidence>
<proteinExistence type="predicted"/>